<dbReference type="EMBL" id="QKKF02019844">
    <property type="protein sequence ID" value="RZF39326.1"/>
    <property type="molecule type" value="Genomic_DNA"/>
</dbReference>
<dbReference type="GO" id="GO:0003684">
    <property type="term" value="F:damaged DNA binding"/>
    <property type="evidence" value="ECO:0007669"/>
    <property type="project" value="TreeGrafter"/>
</dbReference>
<dbReference type="OrthoDB" id="262529at2759"/>
<comment type="caution">
    <text evidence="10">The sequence shown here is derived from an EMBL/GenBank/DDBJ whole genome shotgun (WGS) entry which is preliminary data.</text>
</comment>
<dbReference type="GO" id="GO:0005634">
    <property type="term" value="C:nucleus"/>
    <property type="evidence" value="ECO:0007669"/>
    <property type="project" value="UniProtKB-SubCell"/>
</dbReference>
<dbReference type="GO" id="GO:0006303">
    <property type="term" value="P:double-strand break repair via nonhomologous end joining"/>
    <property type="evidence" value="ECO:0007669"/>
    <property type="project" value="TreeGrafter"/>
</dbReference>
<dbReference type="FunCoup" id="A0A482X192">
    <property type="interactions" value="262"/>
</dbReference>
<evidence type="ECO:0000256" key="7">
    <source>
        <dbReference type="ARBA" id="ARBA00078423"/>
    </source>
</evidence>
<dbReference type="Proteomes" id="UP000291343">
    <property type="component" value="Unassembled WGS sequence"/>
</dbReference>
<dbReference type="InterPro" id="IPR011084">
    <property type="entry name" value="DRMBL"/>
</dbReference>
<dbReference type="InterPro" id="IPR001279">
    <property type="entry name" value="Metallo-B-lactamas"/>
</dbReference>
<protein>
    <recommendedName>
        <fullName evidence="6">DNA cross-link repair 1A protein</fullName>
    </recommendedName>
    <alternativeName>
        <fullName evidence="7">SNM1 homolog A</fullName>
    </alternativeName>
</protein>
<feature type="compositionally biased region" description="Basic residues" evidence="8">
    <location>
        <begin position="100"/>
        <end position="117"/>
    </location>
</feature>
<dbReference type="InterPro" id="IPR036866">
    <property type="entry name" value="RibonucZ/Hydroxyglut_hydro"/>
</dbReference>
<dbReference type="PANTHER" id="PTHR23240">
    <property type="entry name" value="DNA CROSS-LINK REPAIR PROTEIN PSO2/SNM1-RELATED"/>
    <property type="match status" value="1"/>
</dbReference>
<organism evidence="10 11">
    <name type="scientific">Laodelphax striatellus</name>
    <name type="common">Small brown planthopper</name>
    <name type="synonym">Delphax striatella</name>
    <dbReference type="NCBI Taxonomy" id="195883"/>
    <lineage>
        <taxon>Eukaryota</taxon>
        <taxon>Metazoa</taxon>
        <taxon>Ecdysozoa</taxon>
        <taxon>Arthropoda</taxon>
        <taxon>Hexapoda</taxon>
        <taxon>Insecta</taxon>
        <taxon>Pterygota</taxon>
        <taxon>Neoptera</taxon>
        <taxon>Paraneoptera</taxon>
        <taxon>Hemiptera</taxon>
        <taxon>Auchenorrhyncha</taxon>
        <taxon>Fulgoroidea</taxon>
        <taxon>Delphacidae</taxon>
        <taxon>Criomorphinae</taxon>
        <taxon>Laodelphax</taxon>
    </lineage>
</organism>
<dbReference type="PANTHER" id="PTHR23240:SF6">
    <property type="entry name" value="DNA CROSS-LINK REPAIR 1A PROTEIN"/>
    <property type="match status" value="1"/>
</dbReference>
<keyword evidence="4" id="KW-0234">DNA repair</keyword>
<dbReference type="InParanoid" id="A0A482X192"/>
<name>A0A482X192_LAOST</name>
<comment type="similarity">
    <text evidence="2">Belongs to the DNA repair metallo-beta-lactamase (DRMBL) family.</text>
</comment>
<keyword evidence="3" id="KW-0227">DNA damage</keyword>
<accession>A0A482X192</accession>
<dbReference type="FunFam" id="3.60.15.10:FF:000010">
    <property type="entry name" value="DNA cross-link repair 1A"/>
    <property type="match status" value="1"/>
</dbReference>
<evidence type="ECO:0000256" key="8">
    <source>
        <dbReference type="SAM" id="MobiDB-lite"/>
    </source>
</evidence>
<evidence type="ECO:0000256" key="3">
    <source>
        <dbReference type="ARBA" id="ARBA00022763"/>
    </source>
</evidence>
<dbReference type="Gene3D" id="3.60.15.10">
    <property type="entry name" value="Ribonuclease Z/Hydroxyacylglutathione hydrolase-like"/>
    <property type="match status" value="1"/>
</dbReference>
<feature type="region of interest" description="Disordered" evidence="8">
    <location>
        <begin position="338"/>
        <end position="369"/>
    </location>
</feature>
<evidence type="ECO:0000256" key="6">
    <source>
        <dbReference type="ARBA" id="ARBA00069609"/>
    </source>
</evidence>
<feature type="region of interest" description="Disordered" evidence="8">
    <location>
        <begin position="259"/>
        <end position="290"/>
    </location>
</feature>
<dbReference type="STRING" id="195883.A0A482X192"/>
<feature type="compositionally biased region" description="Low complexity" evidence="8">
    <location>
        <begin position="268"/>
        <end position="282"/>
    </location>
</feature>
<dbReference type="SUPFAM" id="SSF56281">
    <property type="entry name" value="Metallo-hydrolase/oxidoreductase"/>
    <property type="match status" value="1"/>
</dbReference>
<evidence type="ECO:0000313" key="10">
    <source>
        <dbReference type="EMBL" id="RZF39326.1"/>
    </source>
</evidence>
<dbReference type="SMART" id="SM00849">
    <property type="entry name" value="Lactamase_B"/>
    <property type="match status" value="1"/>
</dbReference>
<reference evidence="10 11" key="1">
    <citation type="journal article" date="2017" name="Gigascience">
        <title>Genome sequence of the small brown planthopper, Laodelphax striatellus.</title>
        <authorList>
            <person name="Zhu J."/>
            <person name="Jiang F."/>
            <person name="Wang X."/>
            <person name="Yang P."/>
            <person name="Bao Y."/>
            <person name="Zhao W."/>
            <person name="Wang W."/>
            <person name="Lu H."/>
            <person name="Wang Q."/>
            <person name="Cui N."/>
            <person name="Li J."/>
            <person name="Chen X."/>
            <person name="Luo L."/>
            <person name="Yu J."/>
            <person name="Kang L."/>
            <person name="Cui F."/>
        </authorList>
    </citation>
    <scope>NUCLEOTIDE SEQUENCE [LARGE SCALE GENOMIC DNA]</scope>
    <source>
        <strain evidence="10">Lst14</strain>
    </source>
</reference>
<dbReference type="CDD" id="cd16273">
    <property type="entry name" value="SNM1A-1C-like_MBL-fold"/>
    <property type="match status" value="1"/>
</dbReference>
<keyword evidence="11" id="KW-1185">Reference proteome</keyword>
<feature type="compositionally biased region" description="Polar residues" evidence="8">
    <location>
        <begin position="207"/>
        <end position="220"/>
    </location>
</feature>
<evidence type="ECO:0000256" key="5">
    <source>
        <dbReference type="ARBA" id="ARBA00023242"/>
    </source>
</evidence>
<dbReference type="GO" id="GO:0035312">
    <property type="term" value="F:5'-3' DNA exonuclease activity"/>
    <property type="evidence" value="ECO:0007669"/>
    <property type="project" value="TreeGrafter"/>
</dbReference>
<evidence type="ECO:0000313" key="11">
    <source>
        <dbReference type="Proteomes" id="UP000291343"/>
    </source>
</evidence>
<gene>
    <name evidence="10" type="ORF">LSTR_LSTR000847</name>
</gene>
<dbReference type="Pfam" id="PF07522">
    <property type="entry name" value="DRMBL"/>
    <property type="match status" value="1"/>
</dbReference>
<dbReference type="SMR" id="A0A482X192"/>
<feature type="region of interest" description="Disordered" evidence="8">
    <location>
        <begin position="85"/>
        <end position="138"/>
    </location>
</feature>
<comment type="subcellular location">
    <subcellularLocation>
        <location evidence="1">Nucleus</location>
    </subcellularLocation>
</comment>
<sequence>MISRFNEELSSSSNFCPLCQAPLQRLKVSSEFHIGNCSVSWDSLDECPDGVDCANESIFHYRDYSHSLLAGYRCSNLYIEEKTELSPEKRKKTPLSSSKSPRKSPKRPAQKSKKYKASKQLTVKNRKSSSVLEVSDEDDNDLSLFKPKKILRSNLVSKRKLYKSNSDIPAANSNENKKVRTDENVPDEIAITSKTVRMSKSTESDSRLSQNYNEPSVSSPKDQKSSKIAIKEDLESDLCVETKISHHKMKSENECFSELESSNLDEQSSFTKSISHTKSSTSDFKESNPKTEIDLQFDDLKFDDESSIPSPKNVADNKPDIHGNLGLAKDLHIKTVESESDKTKQKSSHPKFDFFAPKKPVMNDNKRHKPKKYDLTFSNVKTIIPGVSDEPSIVTGIVTSEKPDIKATGNTWRRFGSKSHVPKVCPFYKRIPDTNFVVDAFQYGSIPGVQAYFLTHFHSDHYIGLRKGFSNPIYCSKITANLVKLKLGVNERYINVINLNERTVVNGVEVVALDANHCPGSVMLLFQLRTGQNYLHVGDFRANTEMESYPELKRLRIHKLFLDTTYCKPAYTFPSQKSVIEDVVKIVKAEFMMNPRTLIVVGSYLIGKEKVFMAIAEEFDCRVWAEPSKMKIFDCIENKELKKRMTSEATLAQVHVVSMAHLGIHKLKEYLRPLMKVFSRVVAFRPTGWCHNSNNSSFKRLEYENVLLYEVPYSEHSSYSELQRFVQFTKPDDIIPTVNVNESSLKEMNKHFKMWLNEKSQPSILDFVKGSNAR</sequence>
<dbReference type="Gene3D" id="3.40.50.12650">
    <property type="match status" value="1"/>
</dbReference>
<keyword evidence="5" id="KW-0539">Nucleus</keyword>
<evidence type="ECO:0000256" key="4">
    <source>
        <dbReference type="ARBA" id="ARBA00023204"/>
    </source>
</evidence>
<dbReference type="AlphaFoldDB" id="A0A482X192"/>
<evidence type="ECO:0000256" key="1">
    <source>
        <dbReference type="ARBA" id="ARBA00004123"/>
    </source>
</evidence>
<dbReference type="GO" id="GO:0031123">
    <property type="term" value="P:RNA 3'-end processing"/>
    <property type="evidence" value="ECO:0007669"/>
    <property type="project" value="UniProtKB-ARBA"/>
</dbReference>
<feature type="region of interest" description="Disordered" evidence="8">
    <location>
        <begin position="166"/>
        <end position="228"/>
    </location>
</feature>
<evidence type="ECO:0000259" key="9">
    <source>
        <dbReference type="SMART" id="SM00849"/>
    </source>
</evidence>
<feature type="domain" description="Metallo-beta-lactamase" evidence="9">
    <location>
        <begin position="422"/>
        <end position="571"/>
    </location>
</feature>
<dbReference type="GO" id="GO:0036297">
    <property type="term" value="P:interstrand cross-link repair"/>
    <property type="evidence" value="ECO:0007669"/>
    <property type="project" value="TreeGrafter"/>
</dbReference>
<evidence type="ECO:0000256" key="2">
    <source>
        <dbReference type="ARBA" id="ARBA00010304"/>
    </source>
</evidence>
<dbReference type="FunFam" id="3.40.50.12650:FF:000001">
    <property type="entry name" value="DNA cross-link repair 1A"/>
    <property type="match status" value="1"/>
</dbReference>
<proteinExistence type="inferred from homology"/>